<feature type="domain" description="Helicase ATP-binding" evidence="10">
    <location>
        <begin position="93"/>
        <end position="267"/>
    </location>
</feature>
<comment type="caution">
    <text evidence="13">The sequence shown here is derived from an EMBL/GenBank/DDBJ whole genome shotgun (WGS) entry which is preliminary data.</text>
</comment>
<dbReference type="EMBL" id="WTPW01000420">
    <property type="protein sequence ID" value="KAF0512852.1"/>
    <property type="molecule type" value="Genomic_DNA"/>
</dbReference>
<dbReference type="GO" id="GO:0003724">
    <property type="term" value="F:RNA helicase activity"/>
    <property type="evidence" value="ECO:0007669"/>
    <property type="project" value="UniProtKB-EC"/>
</dbReference>
<dbReference type="PANTHER" id="PTHR47958">
    <property type="entry name" value="ATP-DEPENDENT RNA HELICASE DBP3"/>
    <property type="match status" value="1"/>
</dbReference>
<dbReference type="InterPro" id="IPR014014">
    <property type="entry name" value="RNA_helicase_DEAD_Q_motif"/>
</dbReference>
<dbReference type="OrthoDB" id="10265785at2759"/>
<dbReference type="Pfam" id="PF00270">
    <property type="entry name" value="DEAD"/>
    <property type="match status" value="1"/>
</dbReference>
<gene>
    <name evidence="13" type="ORF">F8M41_017901</name>
</gene>
<evidence type="ECO:0000256" key="6">
    <source>
        <dbReference type="ARBA" id="ARBA00022884"/>
    </source>
</evidence>
<evidence type="ECO:0000256" key="1">
    <source>
        <dbReference type="ARBA" id="ARBA00012552"/>
    </source>
</evidence>
<dbReference type="GO" id="GO:0016787">
    <property type="term" value="F:hydrolase activity"/>
    <property type="evidence" value="ECO:0007669"/>
    <property type="project" value="UniProtKB-KW"/>
</dbReference>
<dbReference type="SMART" id="SM00487">
    <property type="entry name" value="DEXDc"/>
    <property type="match status" value="1"/>
</dbReference>
<dbReference type="InterPro" id="IPR014001">
    <property type="entry name" value="Helicase_ATP-bd"/>
</dbReference>
<dbReference type="CDD" id="cd17963">
    <property type="entry name" value="DEADc_DDX19_DDX25"/>
    <property type="match status" value="1"/>
</dbReference>
<evidence type="ECO:0000256" key="2">
    <source>
        <dbReference type="ARBA" id="ARBA00022741"/>
    </source>
</evidence>
<dbReference type="InterPro" id="IPR011545">
    <property type="entry name" value="DEAD/DEAH_box_helicase_dom"/>
</dbReference>
<evidence type="ECO:0000313" key="13">
    <source>
        <dbReference type="EMBL" id="KAF0512852.1"/>
    </source>
</evidence>
<evidence type="ECO:0000256" key="3">
    <source>
        <dbReference type="ARBA" id="ARBA00022801"/>
    </source>
</evidence>
<evidence type="ECO:0000256" key="5">
    <source>
        <dbReference type="ARBA" id="ARBA00022840"/>
    </source>
</evidence>
<dbReference type="GO" id="GO:0003723">
    <property type="term" value="F:RNA binding"/>
    <property type="evidence" value="ECO:0007669"/>
    <property type="project" value="UniProtKB-KW"/>
</dbReference>
<dbReference type="PROSITE" id="PS51194">
    <property type="entry name" value="HELICASE_CTER"/>
    <property type="match status" value="1"/>
</dbReference>
<dbReference type="SUPFAM" id="SSF52540">
    <property type="entry name" value="P-loop containing nucleoside triphosphate hydrolases"/>
    <property type="match status" value="1"/>
</dbReference>
<dbReference type="Pfam" id="PF00271">
    <property type="entry name" value="Helicase_C"/>
    <property type="match status" value="1"/>
</dbReference>
<accession>A0A8H4AMI7</accession>
<dbReference type="PROSITE" id="PS00039">
    <property type="entry name" value="DEAD_ATP_HELICASE"/>
    <property type="match status" value="1"/>
</dbReference>
<keyword evidence="5 9" id="KW-0067">ATP-binding</keyword>
<dbReference type="Proteomes" id="UP000439903">
    <property type="component" value="Unassembled WGS sequence"/>
</dbReference>
<reference evidence="13 14" key="1">
    <citation type="journal article" date="2019" name="Environ. Microbiol.">
        <title>At the nexus of three kingdoms: the genome of the mycorrhizal fungus Gigaspora margarita provides insights into plant, endobacterial and fungal interactions.</title>
        <authorList>
            <person name="Venice F."/>
            <person name="Ghignone S."/>
            <person name="Salvioli di Fossalunga A."/>
            <person name="Amselem J."/>
            <person name="Novero M."/>
            <person name="Xianan X."/>
            <person name="Sedzielewska Toro K."/>
            <person name="Morin E."/>
            <person name="Lipzen A."/>
            <person name="Grigoriev I.V."/>
            <person name="Henrissat B."/>
            <person name="Martin F.M."/>
            <person name="Bonfante P."/>
        </authorList>
    </citation>
    <scope>NUCLEOTIDE SEQUENCE [LARGE SCALE GENOMIC DNA]</scope>
    <source>
        <strain evidence="13 14">BEG34</strain>
    </source>
</reference>
<feature type="domain" description="DEAD-box RNA helicase Q" evidence="12">
    <location>
        <begin position="60"/>
        <end position="88"/>
    </location>
</feature>
<keyword evidence="3 9" id="KW-0378">Hydrolase</keyword>
<feature type="short sequence motif" description="Q motif" evidence="8">
    <location>
        <begin position="60"/>
        <end position="88"/>
    </location>
</feature>
<comment type="catalytic activity">
    <reaction evidence="7">
        <text>ATP + H2O = ADP + phosphate + H(+)</text>
        <dbReference type="Rhea" id="RHEA:13065"/>
        <dbReference type="ChEBI" id="CHEBI:15377"/>
        <dbReference type="ChEBI" id="CHEBI:15378"/>
        <dbReference type="ChEBI" id="CHEBI:30616"/>
        <dbReference type="ChEBI" id="CHEBI:43474"/>
        <dbReference type="ChEBI" id="CHEBI:456216"/>
        <dbReference type="EC" id="3.6.4.13"/>
    </reaction>
</comment>
<dbReference type="InterPro" id="IPR027417">
    <property type="entry name" value="P-loop_NTPase"/>
</dbReference>
<dbReference type="PROSITE" id="PS51192">
    <property type="entry name" value="HELICASE_ATP_BIND_1"/>
    <property type="match status" value="1"/>
</dbReference>
<dbReference type="InterPro" id="IPR001650">
    <property type="entry name" value="Helicase_C-like"/>
</dbReference>
<keyword evidence="14" id="KW-1185">Reference proteome</keyword>
<evidence type="ECO:0000313" key="14">
    <source>
        <dbReference type="Proteomes" id="UP000439903"/>
    </source>
</evidence>
<proteinExistence type="inferred from homology"/>
<feature type="domain" description="Helicase C-terminal" evidence="11">
    <location>
        <begin position="278"/>
        <end position="447"/>
    </location>
</feature>
<keyword evidence="4 9" id="KW-0347">Helicase</keyword>
<dbReference type="CDD" id="cd18787">
    <property type="entry name" value="SF2_C_DEAD"/>
    <property type="match status" value="1"/>
</dbReference>
<evidence type="ECO:0000256" key="4">
    <source>
        <dbReference type="ARBA" id="ARBA00022806"/>
    </source>
</evidence>
<dbReference type="Gene3D" id="3.40.50.300">
    <property type="entry name" value="P-loop containing nucleotide triphosphate hydrolases"/>
    <property type="match status" value="2"/>
</dbReference>
<name>A0A8H4AMI7_GIGMA</name>
<dbReference type="PROSITE" id="PS51195">
    <property type="entry name" value="Q_MOTIF"/>
    <property type="match status" value="1"/>
</dbReference>
<evidence type="ECO:0000259" key="10">
    <source>
        <dbReference type="PROSITE" id="PS51192"/>
    </source>
</evidence>
<evidence type="ECO:0000256" key="7">
    <source>
        <dbReference type="ARBA" id="ARBA00047984"/>
    </source>
</evidence>
<protein>
    <recommendedName>
        <fullName evidence="1">RNA helicase</fullName>
        <ecNumber evidence="1">3.6.4.13</ecNumber>
    </recommendedName>
</protein>
<keyword evidence="6" id="KW-0694">RNA-binding</keyword>
<evidence type="ECO:0000259" key="12">
    <source>
        <dbReference type="PROSITE" id="PS51195"/>
    </source>
</evidence>
<dbReference type="EC" id="3.6.4.13" evidence="1"/>
<evidence type="ECO:0000259" key="11">
    <source>
        <dbReference type="PROSITE" id="PS51194"/>
    </source>
</evidence>
<dbReference type="AlphaFoldDB" id="A0A8H4AMI7"/>
<comment type="similarity">
    <text evidence="9">Belongs to the DEAD box helicase family.</text>
</comment>
<dbReference type="InterPro" id="IPR000629">
    <property type="entry name" value="RNA-helicase_DEAD-box_CS"/>
</dbReference>
<dbReference type="SMART" id="SM00490">
    <property type="entry name" value="HELICc"/>
    <property type="match status" value="1"/>
</dbReference>
<evidence type="ECO:0000256" key="9">
    <source>
        <dbReference type="RuleBase" id="RU000492"/>
    </source>
</evidence>
<keyword evidence="2 9" id="KW-0547">Nucleotide-binding</keyword>
<evidence type="ECO:0000256" key="8">
    <source>
        <dbReference type="PROSITE-ProRule" id="PRU00552"/>
    </source>
</evidence>
<dbReference type="FunFam" id="3.40.50.300:FF:000849">
    <property type="entry name" value="ATP-dependent RNA helicase DBP5"/>
    <property type="match status" value="1"/>
</dbReference>
<dbReference type="GO" id="GO:0005524">
    <property type="term" value="F:ATP binding"/>
    <property type="evidence" value="ECO:0007669"/>
    <property type="project" value="UniProtKB-KW"/>
</dbReference>
<sequence length="457" mass="51479">MEISELTTSTSSANGDVNVDNLAKQVESLDTQEPKHRSLLESSYEVKVTSVDDEPLLSVTKFEELNLSPNVLKGIYEMGFTTPSKIQAKALPLLLKTPPQNMIGQSQSGTGKTAAFVLTMLSRIDYNLKAPQALCLTPSRELARQIMVEVRKMGKYTPVITAEAIRESHVKASGKSRHEEFAEAQLIVGTPGTVYDLLKKKVIEKKHMKIFVLDEADNMLDQQGLGDQSIRIKNMMPRECQIVLFSATYSNEVRSFATRFAPNANQFSLKVEELSVKTIKQFYMDCKNEDHKVEVLDDLYTLLTIGQSIIFVQKRETADRIAKRMTEKGHKVINLHGGLSTAERDEVMDGFRKGSAKVLITTNVLSRGIDVLQVNLVINYDIPMDLTGRNPDFETYLHRIGRTGRFGRTGVSINFVHDAVSWEMVQAIQKHFQREIVKVPTDDWDTVEKILRKEVNV</sequence>
<organism evidence="13 14">
    <name type="scientific">Gigaspora margarita</name>
    <dbReference type="NCBI Taxonomy" id="4874"/>
    <lineage>
        <taxon>Eukaryota</taxon>
        <taxon>Fungi</taxon>
        <taxon>Fungi incertae sedis</taxon>
        <taxon>Mucoromycota</taxon>
        <taxon>Glomeromycotina</taxon>
        <taxon>Glomeromycetes</taxon>
        <taxon>Diversisporales</taxon>
        <taxon>Gigasporaceae</taxon>
        <taxon>Gigaspora</taxon>
    </lineage>
</organism>